<feature type="region of interest" description="Disordered" evidence="1">
    <location>
        <begin position="414"/>
        <end position="492"/>
    </location>
</feature>
<dbReference type="SUPFAM" id="SSF140459">
    <property type="entry name" value="PE/PPE dimer-like"/>
    <property type="match status" value="1"/>
</dbReference>
<evidence type="ECO:0000313" key="4">
    <source>
        <dbReference type="EMBL" id="ACC38671.1"/>
    </source>
</evidence>
<dbReference type="EMBL" id="CP000854">
    <property type="protein sequence ID" value="ACC38671.1"/>
    <property type="molecule type" value="Genomic_DNA"/>
</dbReference>
<proteinExistence type="predicted"/>
<dbReference type="KEGG" id="mmi:MMAR_0202"/>
<feature type="domain" description="ESX-1 secretion-associated protein EspB PE" evidence="2">
    <location>
        <begin position="12"/>
        <end position="87"/>
    </location>
</feature>
<protein>
    <submittedName>
        <fullName evidence="4">Conserved hypothetical alanine and glycine rich protein</fullName>
    </submittedName>
</protein>
<dbReference type="AlphaFoldDB" id="B2HKG6"/>
<feature type="compositionally biased region" description="Pro residues" evidence="1">
    <location>
        <begin position="304"/>
        <end position="330"/>
    </location>
</feature>
<dbReference type="HOGENOM" id="CLU_039721_0_0_11"/>
<keyword evidence="5" id="KW-1185">Reference proteome</keyword>
<accession>B2HKG6</accession>
<dbReference type="InterPro" id="IPR054056">
    <property type="entry name" value="EspB_PPE"/>
</dbReference>
<dbReference type="Pfam" id="PF21856">
    <property type="entry name" value="EspB_PPE"/>
    <property type="match status" value="1"/>
</dbReference>
<sequence length="512" mass="51967">MTKPINVQVVPEELMGRASELESLIAAPTASLEALCALPMVVNATADLVFSANAMLTYIDAGNKARQQLADALREAAKSYVGTDEQVEQALNAGGGAVSAVAPRGVLGAHAPGAGAGLGGVRSGLLAAPSAVPPAPPYYPVRTAAAQIAEPDQGTSFNAFAAAWTAYQQPLLDSTEAFRPFQNWQGEAATAVEANFEQFRQWVYQIADLCKQLVAQVQGISSAHSWAVTQHPTVAQLNKLDKTWEQVQREKIAAEHDSAWIRNMELAILKGEEKALLKKYTDYQNQSESVLTEYTKKANLPLSPLNPPVPPTAYSPPAPTPTPTPDPTPTPGSTSGSGTGTGGLPMMPMMGGIPSMGGMGSASKAGLAAASGVPGGPALKPAALGGGAGAGAAMPLQSPSGAGAPASAAAAGGVAAGGGAARGTGAAAGRGGMGMAPVGHGGHGASSPKDKRDQTGQESLYTEDRAWTEALIGGHEPDETADHAPVTASPPEIDQQLAAALRAAALREALDY</sequence>
<name>B2HKG6_MYCMM</name>
<dbReference type="Gene3D" id="1.20.1260.20">
    <property type="entry name" value="PPE superfamily"/>
    <property type="match status" value="1"/>
</dbReference>
<dbReference type="RefSeq" id="WP_012392199.1">
    <property type="nucleotide sequence ID" value="NC_010612.1"/>
</dbReference>
<feature type="domain" description="ESX-1 secretion-associated protein EspB PPE" evidence="3">
    <location>
        <begin position="138"/>
        <end position="313"/>
    </location>
</feature>
<dbReference type="InterPro" id="IPR041275">
    <property type="entry name" value="EspB_PE"/>
</dbReference>
<dbReference type="STRING" id="216594.MMAR_0202"/>
<evidence type="ECO:0000256" key="1">
    <source>
        <dbReference type="SAM" id="MobiDB-lite"/>
    </source>
</evidence>
<evidence type="ECO:0000259" key="3">
    <source>
        <dbReference type="Pfam" id="PF21856"/>
    </source>
</evidence>
<feature type="compositionally biased region" description="Gly residues" evidence="1">
    <location>
        <begin position="414"/>
        <end position="444"/>
    </location>
</feature>
<evidence type="ECO:0000313" key="5">
    <source>
        <dbReference type="Proteomes" id="UP000001190"/>
    </source>
</evidence>
<feature type="compositionally biased region" description="Low complexity" evidence="1">
    <location>
        <begin position="361"/>
        <end position="371"/>
    </location>
</feature>
<dbReference type="Proteomes" id="UP000001190">
    <property type="component" value="Chromosome"/>
</dbReference>
<feature type="region of interest" description="Disordered" evidence="1">
    <location>
        <begin position="299"/>
        <end position="371"/>
    </location>
</feature>
<dbReference type="OrthoDB" id="4753912at2"/>
<gene>
    <name evidence="4" type="ordered locus">MMAR_0202</name>
</gene>
<reference evidence="4 5" key="1">
    <citation type="journal article" date="2008" name="Genome Res.">
        <title>Insights from the complete genome sequence of Mycobacterium marinum on the evolution of Mycobacterium tuberculosis.</title>
        <authorList>
            <person name="Stinear T.P."/>
            <person name="Seemann T."/>
            <person name="Harrison P.F."/>
            <person name="Jenkin G.A."/>
            <person name="Davies J.K."/>
            <person name="Johnson P.D."/>
            <person name="Abdellah Z."/>
            <person name="Arrowsmith C."/>
            <person name="Chillingworth T."/>
            <person name="Churcher C."/>
            <person name="Clarke K."/>
            <person name="Cronin A."/>
            <person name="Davis P."/>
            <person name="Goodhead I."/>
            <person name="Holroyd N."/>
            <person name="Jagels K."/>
            <person name="Lord A."/>
            <person name="Moule S."/>
            <person name="Mungall K."/>
            <person name="Norbertczak H."/>
            <person name="Quail M.A."/>
            <person name="Rabbinowitsch E."/>
            <person name="Walker D."/>
            <person name="White B."/>
            <person name="Whitehead S."/>
            <person name="Small P.L."/>
            <person name="Brosch R."/>
            <person name="Ramakrishnan L."/>
            <person name="Fischbach M.A."/>
            <person name="Parkhill J."/>
            <person name="Cole S.T."/>
        </authorList>
    </citation>
    <scope>NUCLEOTIDE SEQUENCE [LARGE SCALE GENOMIC DNA]</scope>
    <source>
        <strain evidence="5">ATCC BAA-535 / M</strain>
    </source>
</reference>
<feature type="compositionally biased region" description="Low complexity" evidence="1">
    <location>
        <begin position="344"/>
        <end position="353"/>
    </location>
</feature>
<dbReference type="eggNOG" id="ENOG50341Q7">
    <property type="taxonomic scope" value="Bacteria"/>
</dbReference>
<organism evidence="4 5">
    <name type="scientific">Mycobacterium marinum (strain ATCC BAA-535 / M)</name>
    <dbReference type="NCBI Taxonomy" id="216594"/>
    <lineage>
        <taxon>Bacteria</taxon>
        <taxon>Bacillati</taxon>
        <taxon>Actinomycetota</taxon>
        <taxon>Actinomycetes</taxon>
        <taxon>Mycobacteriales</taxon>
        <taxon>Mycobacteriaceae</taxon>
        <taxon>Mycobacterium</taxon>
        <taxon>Mycobacterium ulcerans group</taxon>
    </lineage>
</organism>
<dbReference type="Pfam" id="PF18625">
    <property type="entry name" value="EspB_PE"/>
    <property type="match status" value="1"/>
</dbReference>
<dbReference type="InterPro" id="IPR038332">
    <property type="entry name" value="PPE_sf"/>
</dbReference>
<evidence type="ECO:0000259" key="2">
    <source>
        <dbReference type="Pfam" id="PF18625"/>
    </source>
</evidence>